<proteinExistence type="predicted"/>
<dbReference type="Gramene" id="KQL15485">
    <property type="protein sequence ID" value="KQL15485"/>
    <property type="gene ID" value="SETIT_025450mg"/>
</dbReference>
<name>K3ZFU8_SETIT</name>
<reference evidence="1" key="2">
    <citation type="submission" date="2018-08" db="UniProtKB">
        <authorList>
            <consortium name="EnsemblPlants"/>
        </authorList>
    </citation>
    <scope>IDENTIFICATION</scope>
    <source>
        <strain evidence="1">Yugu1</strain>
    </source>
</reference>
<dbReference type="InParanoid" id="K3ZFU8"/>
<dbReference type="EMBL" id="AGNK02001726">
    <property type="status" value="NOT_ANNOTATED_CDS"/>
    <property type="molecule type" value="Genomic_DNA"/>
</dbReference>
<keyword evidence="2" id="KW-1185">Reference proteome</keyword>
<evidence type="ECO:0000313" key="2">
    <source>
        <dbReference type="Proteomes" id="UP000004995"/>
    </source>
</evidence>
<dbReference type="Proteomes" id="UP000004995">
    <property type="component" value="Unassembled WGS sequence"/>
</dbReference>
<reference evidence="2" key="1">
    <citation type="journal article" date="2012" name="Nat. Biotechnol.">
        <title>Reference genome sequence of the model plant Setaria.</title>
        <authorList>
            <person name="Bennetzen J.L."/>
            <person name="Schmutz J."/>
            <person name="Wang H."/>
            <person name="Percifield R."/>
            <person name="Hawkins J."/>
            <person name="Pontaroli A.C."/>
            <person name="Estep M."/>
            <person name="Feng L."/>
            <person name="Vaughn J.N."/>
            <person name="Grimwood J."/>
            <person name="Jenkins J."/>
            <person name="Barry K."/>
            <person name="Lindquist E."/>
            <person name="Hellsten U."/>
            <person name="Deshpande S."/>
            <person name="Wang X."/>
            <person name="Wu X."/>
            <person name="Mitros T."/>
            <person name="Triplett J."/>
            <person name="Yang X."/>
            <person name="Ye C.Y."/>
            <person name="Mauro-Herrera M."/>
            <person name="Wang L."/>
            <person name="Li P."/>
            <person name="Sharma M."/>
            <person name="Sharma R."/>
            <person name="Ronald P.C."/>
            <person name="Panaud O."/>
            <person name="Kellogg E.A."/>
            <person name="Brutnell T.P."/>
            <person name="Doust A.N."/>
            <person name="Tuskan G.A."/>
            <person name="Rokhsar D."/>
            <person name="Devos K.M."/>
        </authorList>
    </citation>
    <scope>NUCLEOTIDE SEQUENCE [LARGE SCALE GENOMIC DNA]</scope>
    <source>
        <strain evidence="2">cv. Yugu1</strain>
    </source>
</reference>
<accession>K3ZFU8</accession>
<dbReference type="HOGENOM" id="CLU_3192281_0_0_1"/>
<evidence type="ECO:0000313" key="1">
    <source>
        <dbReference type="EnsemblPlants" id="KQL15485"/>
    </source>
</evidence>
<sequence>MLHFQKVCLGPSASLVILFKKYTSPFDVWSSYQCNVMSGVPLPMQS</sequence>
<protein>
    <submittedName>
        <fullName evidence="1">Uncharacterized protein</fullName>
    </submittedName>
</protein>
<dbReference type="EnsemblPlants" id="KQL15485">
    <property type="protein sequence ID" value="KQL15485"/>
    <property type="gene ID" value="SETIT_025450mg"/>
</dbReference>
<organism evidence="1 2">
    <name type="scientific">Setaria italica</name>
    <name type="common">Foxtail millet</name>
    <name type="synonym">Panicum italicum</name>
    <dbReference type="NCBI Taxonomy" id="4555"/>
    <lineage>
        <taxon>Eukaryota</taxon>
        <taxon>Viridiplantae</taxon>
        <taxon>Streptophyta</taxon>
        <taxon>Embryophyta</taxon>
        <taxon>Tracheophyta</taxon>
        <taxon>Spermatophyta</taxon>
        <taxon>Magnoliopsida</taxon>
        <taxon>Liliopsida</taxon>
        <taxon>Poales</taxon>
        <taxon>Poaceae</taxon>
        <taxon>PACMAD clade</taxon>
        <taxon>Panicoideae</taxon>
        <taxon>Panicodae</taxon>
        <taxon>Paniceae</taxon>
        <taxon>Cenchrinae</taxon>
        <taxon>Setaria</taxon>
    </lineage>
</organism>
<dbReference type="AlphaFoldDB" id="K3ZFU8"/>